<reference evidence="9 10" key="1">
    <citation type="submission" date="2019-11" db="EMBL/GenBank/DDBJ databases">
        <authorList>
            <person name="Dong K."/>
        </authorList>
    </citation>
    <scope>NUCLEOTIDE SEQUENCE [LARGE SCALE GENOMIC DNA]</scope>
    <source>
        <strain evidence="9 10">NBRC 112902</strain>
    </source>
</reference>
<gene>
    <name evidence="9" type="ORF">GL300_14490</name>
</gene>
<evidence type="ECO:0000256" key="3">
    <source>
        <dbReference type="ARBA" id="ARBA00022448"/>
    </source>
</evidence>
<organism evidence="9 10">
    <name type="scientific">Paracoccus litorisediminis</name>
    <dbReference type="NCBI Taxonomy" id="2006130"/>
    <lineage>
        <taxon>Bacteria</taxon>
        <taxon>Pseudomonadati</taxon>
        <taxon>Pseudomonadota</taxon>
        <taxon>Alphaproteobacteria</taxon>
        <taxon>Rhodobacterales</taxon>
        <taxon>Paracoccaceae</taxon>
        <taxon>Paracoccus</taxon>
    </lineage>
</organism>
<evidence type="ECO:0000256" key="2">
    <source>
        <dbReference type="ARBA" id="ARBA00009773"/>
    </source>
</evidence>
<comment type="caution">
    <text evidence="9">The sequence shown here is derived from an EMBL/GenBank/DDBJ whole genome shotgun (WGS) entry which is preliminary data.</text>
</comment>
<keyword evidence="10" id="KW-1185">Reference proteome</keyword>
<evidence type="ECO:0000256" key="4">
    <source>
        <dbReference type="ARBA" id="ARBA00022475"/>
    </source>
</evidence>
<feature type="transmembrane region" description="Helical" evidence="8">
    <location>
        <begin position="72"/>
        <end position="95"/>
    </location>
</feature>
<dbReference type="OrthoDB" id="8113547at2"/>
<accession>A0A844HS87</accession>
<name>A0A844HS87_9RHOB</name>
<feature type="transmembrane region" description="Helical" evidence="8">
    <location>
        <begin position="315"/>
        <end position="342"/>
    </location>
</feature>
<evidence type="ECO:0000256" key="7">
    <source>
        <dbReference type="ARBA" id="ARBA00023136"/>
    </source>
</evidence>
<feature type="transmembrane region" description="Helical" evidence="8">
    <location>
        <begin position="42"/>
        <end position="60"/>
    </location>
</feature>
<feature type="transmembrane region" description="Helical" evidence="8">
    <location>
        <begin position="275"/>
        <end position="295"/>
    </location>
</feature>
<dbReference type="PANTHER" id="PTHR21716:SF67">
    <property type="entry name" value="TRANSPORT PROTEIN YDIK-RELATED"/>
    <property type="match status" value="1"/>
</dbReference>
<evidence type="ECO:0000313" key="10">
    <source>
        <dbReference type="Proteomes" id="UP000449846"/>
    </source>
</evidence>
<feature type="transmembrane region" description="Helical" evidence="8">
    <location>
        <begin position="248"/>
        <end position="268"/>
    </location>
</feature>
<dbReference type="InterPro" id="IPR002549">
    <property type="entry name" value="AI-2E-like"/>
</dbReference>
<keyword evidence="4" id="KW-1003">Cell membrane</keyword>
<evidence type="ECO:0000256" key="8">
    <source>
        <dbReference type="SAM" id="Phobius"/>
    </source>
</evidence>
<comment type="similarity">
    <text evidence="2">Belongs to the autoinducer-2 exporter (AI-2E) (TC 2.A.86) family.</text>
</comment>
<feature type="transmembrane region" description="Helical" evidence="8">
    <location>
        <begin position="169"/>
        <end position="191"/>
    </location>
</feature>
<dbReference type="EMBL" id="WMIG01000007">
    <property type="protein sequence ID" value="MTH60422.1"/>
    <property type="molecule type" value="Genomic_DNA"/>
</dbReference>
<protein>
    <submittedName>
        <fullName evidence="9">AI-2E family transporter</fullName>
    </submittedName>
</protein>
<feature type="transmembrane region" description="Helical" evidence="8">
    <location>
        <begin position="223"/>
        <end position="242"/>
    </location>
</feature>
<evidence type="ECO:0000256" key="6">
    <source>
        <dbReference type="ARBA" id="ARBA00022989"/>
    </source>
</evidence>
<keyword evidence="5 8" id="KW-0812">Transmembrane</keyword>
<keyword evidence="6 8" id="KW-1133">Transmembrane helix</keyword>
<dbReference type="Proteomes" id="UP000449846">
    <property type="component" value="Unassembled WGS sequence"/>
</dbReference>
<dbReference type="Pfam" id="PF01594">
    <property type="entry name" value="AI-2E_transport"/>
    <property type="match status" value="1"/>
</dbReference>
<dbReference type="GO" id="GO:0005886">
    <property type="term" value="C:plasma membrane"/>
    <property type="evidence" value="ECO:0007669"/>
    <property type="project" value="UniProtKB-SubCell"/>
</dbReference>
<feature type="transmembrane region" description="Helical" evidence="8">
    <location>
        <begin position="18"/>
        <end position="36"/>
    </location>
</feature>
<sequence length="362" mass="39327">MDNPKDRPEQFDARVTDLVIRLVLLGFFTILALAMLRPFLPIIIWAIVLAVALAPLHVWLAQLLGGRRKLAAILLTLAALAMVLGPVAALMGSLFETVHKLVEGFRTGSLHLPKPPQRLLDLPLIGAQIREFWGHASTGLETFLVRYREFIAPFGARAIGRVSELSFDLIKFIISIVMAGLLLVPGPELAIWGRRVARRLVAPRGDKFVDLATVTVRNVSRGVVGVAMVQASLIGLVLQLAGLPSAGLLALVILILCILQLGPALVVLPLLIWAWFSFTTGHALLLTVILLPLTFLDNVLKPMLMGRGLSTPTFVIFLGLVGGTLSFGLTGLFLGPVVLAVFHDLLMTWLQYEPEDGTPHIK</sequence>
<evidence type="ECO:0000313" key="9">
    <source>
        <dbReference type="EMBL" id="MTH60422.1"/>
    </source>
</evidence>
<comment type="subcellular location">
    <subcellularLocation>
        <location evidence="1">Cell membrane</location>
        <topology evidence="1">Multi-pass membrane protein</topology>
    </subcellularLocation>
</comment>
<dbReference type="PANTHER" id="PTHR21716">
    <property type="entry name" value="TRANSMEMBRANE PROTEIN"/>
    <property type="match status" value="1"/>
</dbReference>
<keyword evidence="7 8" id="KW-0472">Membrane</keyword>
<dbReference type="AlphaFoldDB" id="A0A844HS87"/>
<proteinExistence type="inferred from homology"/>
<dbReference type="RefSeq" id="WP_155040362.1">
    <property type="nucleotide sequence ID" value="NZ_JBHGCD010000015.1"/>
</dbReference>
<keyword evidence="3" id="KW-0813">Transport</keyword>
<evidence type="ECO:0000256" key="1">
    <source>
        <dbReference type="ARBA" id="ARBA00004651"/>
    </source>
</evidence>
<evidence type="ECO:0000256" key="5">
    <source>
        <dbReference type="ARBA" id="ARBA00022692"/>
    </source>
</evidence>